<evidence type="ECO:0000313" key="2">
    <source>
        <dbReference type="EMBL" id="EFP04713.1"/>
    </source>
</evidence>
<protein>
    <submittedName>
        <fullName evidence="2">Uncharacterized protein</fullName>
    </submittedName>
</protein>
<feature type="compositionally biased region" description="Basic and acidic residues" evidence="1">
    <location>
        <begin position="1"/>
        <end position="10"/>
    </location>
</feature>
<dbReference type="EMBL" id="DS271804">
    <property type="protein sequence ID" value="EFP04713.1"/>
    <property type="molecule type" value="Genomic_DNA"/>
</dbReference>
<feature type="non-terminal residue" evidence="2">
    <location>
        <position position="1"/>
    </location>
</feature>
<feature type="region of interest" description="Disordered" evidence="1">
    <location>
        <begin position="1"/>
        <end position="29"/>
    </location>
</feature>
<accession>E3NWS4</accession>
<evidence type="ECO:0000256" key="1">
    <source>
        <dbReference type="SAM" id="MobiDB-lite"/>
    </source>
</evidence>
<dbReference type="InParanoid" id="E3NWS4"/>
<reference evidence="2" key="1">
    <citation type="submission" date="2007-07" db="EMBL/GenBank/DDBJ databases">
        <title>PCAP assembly of the Caenorhabditis remanei genome.</title>
        <authorList>
            <consortium name="The Caenorhabditis remanei Sequencing Consortium"/>
            <person name="Wilson R.K."/>
        </authorList>
    </citation>
    <scope>NUCLEOTIDE SEQUENCE [LARGE SCALE GENOMIC DNA]</scope>
    <source>
        <strain evidence="2">PB4641</strain>
    </source>
</reference>
<organism evidence="3">
    <name type="scientific">Caenorhabditis remanei</name>
    <name type="common">Caenorhabditis vulgaris</name>
    <dbReference type="NCBI Taxonomy" id="31234"/>
    <lineage>
        <taxon>Eukaryota</taxon>
        <taxon>Metazoa</taxon>
        <taxon>Ecdysozoa</taxon>
        <taxon>Nematoda</taxon>
        <taxon>Chromadorea</taxon>
        <taxon>Rhabditida</taxon>
        <taxon>Rhabditina</taxon>
        <taxon>Rhabditomorpha</taxon>
        <taxon>Rhabditoidea</taxon>
        <taxon>Rhabditidae</taxon>
        <taxon>Peloderinae</taxon>
        <taxon>Caenorhabditis</taxon>
    </lineage>
</organism>
<feature type="compositionally biased region" description="Polar residues" evidence="1">
    <location>
        <begin position="15"/>
        <end position="26"/>
    </location>
</feature>
<gene>
    <name evidence="2" type="ORF">CRE_22280</name>
</gene>
<proteinExistence type="predicted"/>
<evidence type="ECO:0000313" key="3">
    <source>
        <dbReference type="Proteomes" id="UP000008281"/>
    </source>
</evidence>
<dbReference type="HOGENOM" id="CLU_2313072_0_0_1"/>
<dbReference type="Proteomes" id="UP000008281">
    <property type="component" value="Unassembled WGS sequence"/>
</dbReference>
<dbReference type="Gene3D" id="3.90.640.10">
    <property type="entry name" value="Actin, Chain A, domain 4"/>
    <property type="match status" value="1"/>
</dbReference>
<dbReference type="AlphaFoldDB" id="E3NWS4"/>
<sequence>RAQRRFEGRSRLSHGVSTNSKASSGERQAVQDLKEKLCYVARDFGNEMKSTFMTPLSLDGRFDIGLESWIRLFLGPQRRVPRGWPIHCSSQVLLKSLIWF</sequence>
<name>E3NWS4_CAERE</name>
<keyword evidence="3" id="KW-1185">Reference proteome</keyword>